<proteinExistence type="predicted"/>
<protein>
    <submittedName>
        <fullName evidence="1">Uncharacterized protein</fullName>
    </submittedName>
</protein>
<dbReference type="OrthoDB" id="39497at2759"/>
<gene>
    <name evidence="1" type="ORF">BV898_02333</name>
</gene>
<keyword evidence="2" id="KW-1185">Reference proteome</keyword>
<name>A0A1W0X8Y7_HYPEX</name>
<dbReference type="AlphaFoldDB" id="A0A1W0X8Y7"/>
<dbReference type="Proteomes" id="UP000192578">
    <property type="component" value="Unassembled WGS sequence"/>
</dbReference>
<sequence length="74" mass="8315">MEKPSDLVENIFLKYRAPPSSLNPFRPAFERRNIAKDRMLEPDSGFVRKVIKSDAVDYASCCAVPLPATSRLST</sequence>
<evidence type="ECO:0000313" key="2">
    <source>
        <dbReference type="Proteomes" id="UP000192578"/>
    </source>
</evidence>
<organism evidence="1 2">
    <name type="scientific">Hypsibius exemplaris</name>
    <name type="common">Freshwater tardigrade</name>
    <dbReference type="NCBI Taxonomy" id="2072580"/>
    <lineage>
        <taxon>Eukaryota</taxon>
        <taxon>Metazoa</taxon>
        <taxon>Ecdysozoa</taxon>
        <taxon>Tardigrada</taxon>
        <taxon>Eutardigrada</taxon>
        <taxon>Parachela</taxon>
        <taxon>Hypsibioidea</taxon>
        <taxon>Hypsibiidae</taxon>
        <taxon>Hypsibius</taxon>
    </lineage>
</organism>
<reference evidence="2" key="1">
    <citation type="submission" date="2017-01" db="EMBL/GenBank/DDBJ databases">
        <title>Comparative genomics of anhydrobiosis in the tardigrade Hypsibius dujardini.</title>
        <authorList>
            <person name="Yoshida Y."/>
            <person name="Koutsovoulos G."/>
            <person name="Laetsch D."/>
            <person name="Stevens L."/>
            <person name="Kumar S."/>
            <person name="Horikawa D."/>
            <person name="Ishino K."/>
            <person name="Komine S."/>
            <person name="Tomita M."/>
            <person name="Blaxter M."/>
            <person name="Arakawa K."/>
        </authorList>
    </citation>
    <scope>NUCLEOTIDE SEQUENCE [LARGE SCALE GENOMIC DNA]</scope>
    <source>
        <strain evidence="2">Z151</strain>
    </source>
</reference>
<dbReference type="EMBL" id="MTYJ01000009">
    <property type="protein sequence ID" value="OQV23987.1"/>
    <property type="molecule type" value="Genomic_DNA"/>
</dbReference>
<evidence type="ECO:0000313" key="1">
    <source>
        <dbReference type="EMBL" id="OQV23987.1"/>
    </source>
</evidence>
<comment type="caution">
    <text evidence="1">The sequence shown here is derived from an EMBL/GenBank/DDBJ whole genome shotgun (WGS) entry which is preliminary data.</text>
</comment>
<accession>A0A1W0X8Y7</accession>